<accession>A0A2T3FVU4</accession>
<dbReference type="Pfam" id="PF01381">
    <property type="entry name" value="HTH_3"/>
    <property type="match status" value="1"/>
</dbReference>
<name>A0A2T3FVU4_9FIRM</name>
<proteinExistence type="predicted"/>
<reference evidence="2 3" key="1">
    <citation type="journal article" date="2019" name="Int. J. Syst. Evol. Microbiol.">
        <title>Faecalibacillus intestinalis gen. nov., sp. nov. and Faecalibacillus faecis sp. nov., isolated from human faeces.</title>
        <authorList>
            <person name="Seo B."/>
            <person name="Jeon K."/>
            <person name="Baek I."/>
            <person name="Lee Y.M."/>
            <person name="Baek K."/>
            <person name="Ko G."/>
        </authorList>
    </citation>
    <scope>NUCLEOTIDE SEQUENCE [LARGE SCALE GENOMIC DNA]</scope>
    <source>
        <strain evidence="2 3">SNUG30099</strain>
    </source>
</reference>
<evidence type="ECO:0000313" key="3">
    <source>
        <dbReference type="Proteomes" id="UP000240974"/>
    </source>
</evidence>
<dbReference type="InterPro" id="IPR010982">
    <property type="entry name" value="Lambda_DNA-bd_dom_sf"/>
</dbReference>
<dbReference type="Gene3D" id="1.10.260.40">
    <property type="entry name" value="lambda repressor-like DNA-binding domains"/>
    <property type="match status" value="1"/>
</dbReference>
<dbReference type="SUPFAM" id="SSF47413">
    <property type="entry name" value="lambda repressor-like DNA-binding domains"/>
    <property type="match status" value="1"/>
</dbReference>
<dbReference type="RefSeq" id="WP_107030369.1">
    <property type="nucleotide sequence ID" value="NZ_PYLQ01000019.1"/>
</dbReference>
<dbReference type="AlphaFoldDB" id="A0A2T3FVU4"/>
<dbReference type="CDD" id="cd00093">
    <property type="entry name" value="HTH_XRE"/>
    <property type="match status" value="1"/>
</dbReference>
<dbReference type="InterPro" id="IPR001387">
    <property type="entry name" value="Cro/C1-type_HTH"/>
</dbReference>
<feature type="domain" description="HTH cro/C1-type" evidence="1">
    <location>
        <begin position="1"/>
        <end position="55"/>
    </location>
</feature>
<dbReference type="EMBL" id="PYLQ01000019">
    <property type="protein sequence ID" value="PST39380.1"/>
    <property type="molecule type" value="Genomic_DNA"/>
</dbReference>
<organism evidence="2 3">
    <name type="scientific">Faecalibacillus intestinalis</name>
    <dbReference type="NCBI Taxonomy" id="1982626"/>
    <lineage>
        <taxon>Bacteria</taxon>
        <taxon>Bacillati</taxon>
        <taxon>Bacillota</taxon>
        <taxon>Erysipelotrichia</taxon>
        <taxon>Erysipelotrichales</taxon>
        <taxon>Coprobacillaceae</taxon>
        <taxon>Faecalibacillus</taxon>
    </lineage>
</organism>
<protein>
    <recommendedName>
        <fullName evidence="1">HTH cro/C1-type domain-containing protein</fullName>
    </recommendedName>
</protein>
<evidence type="ECO:0000259" key="1">
    <source>
        <dbReference type="PROSITE" id="PS50943"/>
    </source>
</evidence>
<gene>
    <name evidence="2" type="ORF">C7U54_11390</name>
</gene>
<dbReference type="Proteomes" id="UP000240974">
    <property type="component" value="Unassembled WGS sequence"/>
</dbReference>
<evidence type="ECO:0000313" key="2">
    <source>
        <dbReference type="EMBL" id="PST39380.1"/>
    </source>
</evidence>
<sequence>MEKIRLDRNLTLSEVSKAINIGKSSLSEYENDISRPSLDKFFSIIEFYHVNENYFYGENHIFLDLSTLSNETKEKIYAILAHDDIYKK</sequence>
<dbReference type="PROSITE" id="PS50943">
    <property type="entry name" value="HTH_CROC1"/>
    <property type="match status" value="1"/>
</dbReference>
<dbReference type="GO" id="GO:0003677">
    <property type="term" value="F:DNA binding"/>
    <property type="evidence" value="ECO:0007669"/>
    <property type="project" value="InterPro"/>
</dbReference>
<keyword evidence="3" id="KW-1185">Reference proteome</keyword>
<dbReference type="SMART" id="SM00530">
    <property type="entry name" value="HTH_XRE"/>
    <property type="match status" value="1"/>
</dbReference>
<comment type="caution">
    <text evidence="2">The sequence shown here is derived from an EMBL/GenBank/DDBJ whole genome shotgun (WGS) entry which is preliminary data.</text>
</comment>